<dbReference type="EMBL" id="DF238840">
    <property type="protein sequence ID" value="GAF26368.1"/>
    <property type="molecule type" value="Genomic_DNA"/>
</dbReference>
<evidence type="ECO:0000313" key="1">
    <source>
        <dbReference type="EMBL" id="GAF26368.1"/>
    </source>
</evidence>
<proteinExistence type="predicted"/>
<reference evidence="1" key="1">
    <citation type="journal article" date="2014" name="Gene">
        <title>Genome-guided analysis of transformation efficiency and carbon dioxide assimilation by Moorella thermoacetica Y72.</title>
        <authorList>
            <person name="Tsukahara K."/>
            <person name="Kita A."/>
            <person name="Nakashimada Y."/>
            <person name="Hoshino T."/>
            <person name="Murakami K."/>
        </authorList>
    </citation>
    <scope>NUCLEOTIDE SEQUENCE [LARGE SCALE GENOMIC DNA]</scope>
    <source>
        <strain evidence="1">Y72</strain>
    </source>
</reference>
<sequence length="57" mass="6505">MVNMSIETLVDELASLPPGELKLVLEMLEKRLLAQRQVALAEEIIERYRPALEELAQ</sequence>
<organism evidence="1">
    <name type="scientific">Moorella thermoacetica Y72</name>
    <dbReference type="NCBI Taxonomy" id="1325331"/>
    <lineage>
        <taxon>Bacteria</taxon>
        <taxon>Bacillati</taxon>
        <taxon>Bacillota</taxon>
        <taxon>Clostridia</taxon>
        <taxon>Neomoorellales</taxon>
        <taxon>Neomoorellaceae</taxon>
        <taxon>Neomoorella</taxon>
    </lineage>
</organism>
<gene>
    <name evidence="1" type="ORF">MTY_1707</name>
</gene>
<protein>
    <submittedName>
        <fullName evidence="1">FOG: EAL domain</fullName>
    </submittedName>
</protein>
<accession>A0A0S6UG48</accession>
<name>A0A0S6UG48_NEOTH</name>
<dbReference type="Proteomes" id="UP000063718">
    <property type="component" value="Unassembled WGS sequence"/>
</dbReference>
<dbReference type="AlphaFoldDB" id="A0A0S6UG48"/>